<dbReference type="Pfam" id="PF11827">
    <property type="entry name" value="DUF3347"/>
    <property type="match status" value="1"/>
</dbReference>
<dbReference type="Pfam" id="PF25954">
    <property type="entry name" value="Beta-barrel_RND_2"/>
    <property type="match status" value="1"/>
</dbReference>
<organism evidence="9 10">
    <name type="scientific">Christiangramia fulva</name>
    <dbReference type="NCBI Taxonomy" id="2126553"/>
    <lineage>
        <taxon>Bacteria</taxon>
        <taxon>Pseudomonadati</taxon>
        <taxon>Bacteroidota</taxon>
        <taxon>Flavobacteriia</taxon>
        <taxon>Flavobacteriales</taxon>
        <taxon>Flavobacteriaceae</taxon>
        <taxon>Christiangramia</taxon>
    </lineage>
</organism>
<evidence type="ECO:0000313" key="9">
    <source>
        <dbReference type="EMBL" id="AVR44294.1"/>
    </source>
</evidence>
<keyword evidence="3" id="KW-0812">Transmembrane</keyword>
<dbReference type="InterPro" id="IPR058649">
    <property type="entry name" value="CzcB_C"/>
</dbReference>
<dbReference type="GO" id="GO:0016020">
    <property type="term" value="C:membrane"/>
    <property type="evidence" value="ECO:0007669"/>
    <property type="project" value="InterPro"/>
</dbReference>
<dbReference type="GO" id="GO:0046914">
    <property type="term" value="F:transition metal ion binding"/>
    <property type="evidence" value="ECO:0007669"/>
    <property type="project" value="TreeGrafter"/>
</dbReference>
<evidence type="ECO:0000256" key="2">
    <source>
        <dbReference type="ARBA" id="ARBA00022448"/>
    </source>
</evidence>
<dbReference type="GO" id="GO:0015679">
    <property type="term" value="P:plasma membrane copper ion transport"/>
    <property type="evidence" value="ECO:0007669"/>
    <property type="project" value="TreeGrafter"/>
</dbReference>
<comment type="similarity">
    <text evidence="1">Belongs to the membrane fusion protein (MFP) (TC 8.A.1) family.</text>
</comment>
<keyword evidence="3" id="KW-1133">Transmembrane helix</keyword>
<evidence type="ECO:0000259" key="6">
    <source>
        <dbReference type="Pfam" id="PF25919"/>
    </source>
</evidence>
<dbReference type="KEGG" id="grs:C7S20_02935"/>
<dbReference type="InterPro" id="IPR006143">
    <property type="entry name" value="RND_pump_MFP"/>
</dbReference>
<evidence type="ECO:0000259" key="4">
    <source>
        <dbReference type="Pfam" id="PF11827"/>
    </source>
</evidence>
<dbReference type="InterPro" id="IPR058792">
    <property type="entry name" value="Beta-barrel_RND_2"/>
</dbReference>
<dbReference type="FunFam" id="2.40.30.170:FF:000010">
    <property type="entry name" value="Efflux RND transporter periplasmic adaptor subunit"/>
    <property type="match status" value="1"/>
</dbReference>
<accession>A0A2R3Z206</accession>
<dbReference type="PANTHER" id="PTHR30097:SF15">
    <property type="entry name" value="CATION EFFLUX SYSTEM PROTEIN CUSB"/>
    <property type="match status" value="1"/>
</dbReference>
<evidence type="ECO:0000259" key="5">
    <source>
        <dbReference type="Pfam" id="PF19335"/>
    </source>
</evidence>
<dbReference type="Proteomes" id="UP000241507">
    <property type="component" value="Chromosome"/>
</dbReference>
<protein>
    <submittedName>
        <fullName evidence="9">Efflux RND transporter periplasmic adaptor subunit</fullName>
    </submittedName>
</protein>
<dbReference type="InterPro" id="IPR051909">
    <property type="entry name" value="MFP_Cation_Efflux"/>
</dbReference>
<dbReference type="EMBL" id="CP028136">
    <property type="protein sequence ID" value="AVR44294.1"/>
    <property type="molecule type" value="Genomic_DNA"/>
</dbReference>
<keyword evidence="2" id="KW-0813">Transport</keyword>
<dbReference type="GO" id="GO:0060003">
    <property type="term" value="P:copper ion export"/>
    <property type="evidence" value="ECO:0007669"/>
    <property type="project" value="TreeGrafter"/>
</dbReference>
<feature type="domain" description="DUF3347" evidence="4">
    <location>
        <begin position="473"/>
        <end position="560"/>
    </location>
</feature>
<dbReference type="PANTHER" id="PTHR30097">
    <property type="entry name" value="CATION EFFLUX SYSTEM PROTEIN CUSB"/>
    <property type="match status" value="1"/>
</dbReference>
<dbReference type="InterPro" id="IPR045800">
    <property type="entry name" value="HMBD"/>
</dbReference>
<reference evidence="10" key="1">
    <citation type="submission" date="2018-03" db="EMBL/GenBank/DDBJ databases">
        <title>Gramella fulva sp. nov., isolated from a dry surface of tidal flat.</title>
        <authorList>
            <person name="Hwang S.H."/>
            <person name="Hwang W.M."/>
            <person name="Kang K."/>
            <person name="Ahn T.-Y."/>
        </authorList>
    </citation>
    <scope>NUCLEOTIDE SEQUENCE [LARGE SCALE GENOMIC DNA]</scope>
    <source>
        <strain evidence="10">SH35</strain>
    </source>
</reference>
<dbReference type="SUPFAM" id="SSF111369">
    <property type="entry name" value="HlyD-like secretion proteins"/>
    <property type="match status" value="1"/>
</dbReference>
<dbReference type="Pfam" id="PF19335">
    <property type="entry name" value="HMBD"/>
    <property type="match status" value="1"/>
</dbReference>
<dbReference type="RefSeq" id="WP_107011072.1">
    <property type="nucleotide sequence ID" value="NZ_CP028136.1"/>
</dbReference>
<sequence length="608" mass="67348">MKSIESNKRNIIAGVALLLFGMILGSLFFGGSDEAPKEETAVATHDHESEETLWTCSMHPQIRETEPGNCPICGMELIPLKDSNRGSGAVGNFQTEMTEAAVQLGNIQTSVVTRQAPEKTIYMPGKVEADERLVESVTSRFPGRVEKLYVNFTGQEVARGQRLASVYSPALVTAQKELFEAAKFKESNPSFYSAAVNKLKLWDLTESQINNILESRDPVYYFDIRSKQSGTVLEKKVEVGDYLKEGQALFQVSNLNKVWVLFDAYENDLAWVKEGDKIKFTVKSVPGRTFESKVTFIDPVINPGTRVAQVRTELQNPDGLLKPGMFTQGIVQADISNMKNALTIPKSAVLWTGKRAVVYVKKPETEKPVFEFREIELGPEAGDYYLVNSGLEEGEEVVTNGAFKIDAAAQLQGKASMMSPEGNSGAGSMPGMDMGEKKVQSTQTETKEFLDEDETYDFKKQASADFRKQLDKVLSAYLDLKEALAQDKDVKDDSSKLLAAVEAADENSLEGKAQAFWQEKKKFLIKHAKLSMQAKDLAAARENFIYISQALIKTAEAYGPGKMKLYVDFCPMANSNKGAYWMSLSEEIKNPYYGQAMSTCGEVKSVIK</sequence>
<feature type="domain" description="CusB-like beta-barrel" evidence="7">
    <location>
        <begin position="257"/>
        <end position="329"/>
    </location>
</feature>
<dbReference type="InterPro" id="IPR021782">
    <property type="entry name" value="DUF3347"/>
</dbReference>
<dbReference type="GO" id="GO:0022857">
    <property type="term" value="F:transmembrane transporter activity"/>
    <property type="evidence" value="ECO:0007669"/>
    <property type="project" value="InterPro"/>
</dbReference>
<dbReference type="Pfam" id="PF25975">
    <property type="entry name" value="CzcB_C"/>
    <property type="match status" value="1"/>
</dbReference>
<feature type="domain" description="Heavy metal binding" evidence="5">
    <location>
        <begin position="54"/>
        <end position="79"/>
    </location>
</feature>
<dbReference type="Pfam" id="PF25919">
    <property type="entry name" value="BSH_CusB"/>
    <property type="match status" value="1"/>
</dbReference>
<dbReference type="OrthoDB" id="9806939at2"/>
<name>A0A2R3Z206_9FLAO</name>
<evidence type="ECO:0000259" key="7">
    <source>
        <dbReference type="Pfam" id="PF25954"/>
    </source>
</evidence>
<evidence type="ECO:0000256" key="3">
    <source>
        <dbReference type="SAM" id="Phobius"/>
    </source>
</evidence>
<evidence type="ECO:0000259" key="8">
    <source>
        <dbReference type="Pfam" id="PF25975"/>
    </source>
</evidence>
<keyword evidence="3" id="KW-0472">Membrane</keyword>
<dbReference type="AlphaFoldDB" id="A0A2R3Z206"/>
<dbReference type="Gene3D" id="2.40.30.170">
    <property type="match status" value="1"/>
</dbReference>
<feature type="domain" description="CzcB-like C-terminal circularly permuted SH3-like" evidence="8">
    <location>
        <begin position="342"/>
        <end position="404"/>
    </location>
</feature>
<evidence type="ECO:0000313" key="10">
    <source>
        <dbReference type="Proteomes" id="UP000241507"/>
    </source>
</evidence>
<proteinExistence type="inferred from homology"/>
<dbReference type="NCBIfam" id="TIGR01730">
    <property type="entry name" value="RND_mfp"/>
    <property type="match status" value="1"/>
</dbReference>
<dbReference type="Gene3D" id="2.40.420.20">
    <property type="match status" value="1"/>
</dbReference>
<dbReference type="GO" id="GO:0030288">
    <property type="term" value="C:outer membrane-bounded periplasmic space"/>
    <property type="evidence" value="ECO:0007669"/>
    <property type="project" value="TreeGrafter"/>
</dbReference>
<feature type="transmembrane region" description="Helical" evidence="3">
    <location>
        <begin position="12"/>
        <end position="31"/>
    </location>
</feature>
<feature type="domain" description="CusB-like barrel-sandwich hybrid" evidence="6">
    <location>
        <begin position="134"/>
        <end position="252"/>
    </location>
</feature>
<dbReference type="InterPro" id="IPR058790">
    <property type="entry name" value="BSH_CusB"/>
</dbReference>
<evidence type="ECO:0000256" key="1">
    <source>
        <dbReference type="ARBA" id="ARBA00009477"/>
    </source>
</evidence>
<gene>
    <name evidence="9" type="ORF">C7S20_02935</name>
</gene>
<keyword evidence="10" id="KW-1185">Reference proteome</keyword>